<evidence type="ECO:0000259" key="14">
    <source>
        <dbReference type="Pfam" id="PF07687"/>
    </source>
</evidence>
<feature type="binding site" evidence="11 13">
    <location>
        <position position="147"/>
    </location>
    <ligand>
        <name>Zn(2+)</name>
        <dbReference type="ChEBI" id="CHEBI:29105"/>
        <label>1</label>
    </ligand>
</feature>
<keyword evidence="6 11" id="KW-0645">Protease</keyword>
<evidence type="ECO:0000313" key="16">
    <source>
        <dbReference type="Proteomes" id="UP001055911"/>
    </source>
</evidence>
<protein>
    <recommendedName>
        <fullName evidence="11">Peptidase T</fullName>
        <ecNumber evidence="11">3.4.11.4</ecNumber>
    </recommendedName>
    <alternativeName>
        <fullName evidence="11">Aminotripeptidase</fullName>
        <shortName evidence="11">Tripeptidase</shortName>
    </alternativeName>
    <alternativeName>
        <fullName evidence="11">Tripeptide aminopeptidase</fullName>
    </alternativeName>
</protein>
<evidence type="ECO:0000256" key="4">
    <source>
        <dbReference type="ARBA" id="ARBA00022438"/>
    </source>
</evidence>
<dbReference type="SUPFAM" id="SSF53187">
    <property type="entry name" value="Zn-dependent exopeptidases"/>
    <property type="match status" value="1"/>
</dbReference>
<dbReference type="PIRSF" id="PIRSF037215">
    <property type="entry name" value="Peptidase_M20B"/>
    <property type="match status" value="1"/>
</dbReference>
<keyword evidence="4 11" id="KW-0031">Aminopeptidase</keyword>
<dbReference type="PROSITE" id="PS00758">
    <property type="entry name" value="ARGE_DAPE_CPG2_1"/>
    <property type="match status" value="1"/>
</dbReference>
<evidence type="ECO:0000256" key="5">
    <source>
        <dbReference type="ARBA" id="ARBA00022490"/>
    </source>
</evidence>
<dbReference type="GO" id="GO:0006508">
    <property type="term" value="P:proteolysis"/>
    <property type="evidence" value="ECO:0007669"/>
    <property type="project" value="UniProtKB-UniRule"/>
</dbReference>
<comment type="catalytic activity">
    <reaction evidence="1 11">
        <text>Release of the N-terminal residue from a tripeptide.</text>
        <dbReference type="EC" id="3.4.11.4"/>
    </reaction>
</comment>
<evidence type="ECO:0000256" key="7">
    <source>
        <dbReference type="ARBA" id="ARBA00022723"/>
    </source>
</evidence>
<evidence type="ECO:0000313" key="15">
    <source>
        <dbReference type="EMBL" id="USS89249.1"/>
    </source>
</evidence>
<name>A0A9Q8ZTB4_9LACO</name>
<comment type="similarity">
    <text evidence="3 11">Belongs to the peptidase M20B family.</text>
</comment>
<dbReference type="InterPro" id="IPR036264">
    <property type="entry name" value="Bact_exopeptidase_dim_dom"/>
</dbReference>
<evidence type="ECO:0000256" key="12">
    <source>
        <dbReference type="PIRSR" id="PIRSR037215-1"/>
    </source>
</evidence>
<evidence type="ECO:0000256" key="11">
    <source>
        <dbReference type="HAMAP-Rule" id="MF_00550"/>
    </source>
</evidence>
<dbReference type="GO" id="GO:0008270">
    <property type="term" value="F:zinc ion binding"/>
    <property type="evidence" value="ECO:0007669"/>
    <property type="project" value="UniProtKB-UniRule"/>
</dbReference>
<evidence type="ECO:0000256" key="1">
    <source>
        <dbReference type="ARBA" id="ARBA00000870"/>
    </source>
</evidence>
<keyword evidence="5 11" id="KW-0963">Cytoplasm</keyword>
<dbReference type="Gene3D" id="3.40.630.10">
    <property type="entry name" value="Zn peptidases"/>
    <property type="match status" value="1"/>
</dbReference>
<comment type="function">
    <text evidence="11">Cleaves the N-terminal amino acid of tripeptides.</text>
</comment>
<evidence type="ECO:0000256" key="9">
    <source>
        <dbReference type="ARBA" id="ARBA00022833"/>
    </source>
</evidence>
<organism evidence="15 16">
    <name type="scientific">Fructilactobacillus cliffordii</name>
    <dbReference type="NCBI Taxonomy" id="2940299"/>
    <lineage>
        <taxon>Bacteria</taxon>
        <taxon>Bacillati</taxon>
        <taxon>Bacillota</taxon>
        <taxon>Bacilli</taxon>
        <taxon>Lactobacillales</taxon>
        <taxon>Lactobacillaceae</taxon>
        <taxon>Fructilactobacillus</taxon>
    </lineage>
</organism>
<dbReference type="EC" id="3.4.11.4" evidence="11"/>
<comment type="subcellular location">
    <subcellularLocation>
        <location evidence="2 11">Cytoplasm</location>
    </subcellularLocation>
</comment>
<dbReference type="CDD" id="cd03892">
    <property type="entry name" value="M20_peptT"/>
    <property type="match status" value="1"/>
</dbReference>
<feature type="binding site" evidence="11 13">
    <location>
        <position position="182"/>
    </location>
    <ligand>
        <name>Zn(2+)</name>
        <dbReference type="ChEBI" id="CHEBI:29105"/>
        <label>2</label>
    </ligand>
</feature>
<dbReference type="AlphaFoldDB" id="A0A9Q8ZTB4"/>
<evidence type="ECO:0000256" key="2">
    <source>
        <dbReference type="ARBA" id="ARBA00004496"/>
    </source>
</evidence>
<feature type="active site" description="Proton acceptor" evidence="11 12">
    <location>
        <position position="181"/>
    </location>
</feature>
<evidence type="ECO:0000256" key="6">
    <source>
        <dbReference type="ARBA" id="ARBA00022670"/>
    </source>
</evidence>
<dbReference type="Pfam" id="PF07687">
    <property type="entry name" value="M20_dimer"/>
    <property type="match status" value="1"/>
</dbReference>
<reference evidence="15" key="1">
    <citation type="submission" date="2022-05" db="EMBL/GenBank/DDBJ databases">
        <authorList>
            <person name="Oliphant S.A."/>
            <person name="Watson-Haigh N.S."/>
            <person name="Sumby K.M."/>
            <person name="Gardner J.M."/>
            <person name="Jiranek V."/>
        </authorList>
    </citation>
    <scope>NUCLEOTIDE SEQUENCE</scope>
    <source>
        <strain evidence="15">KI4_B1</strain>
    </source>
</reference>
<dbReference type="InterPro" id="IPR011650">
    <property type="entry name" value="Peptidase_M20_dimer"/>
</dbReference>
<keyword evidence="9 11" id="KW-0862">Zinc</keyword>
<evidence type="ECO:0000256" key="8">
    <source>
        <dbReference type="ARBA" id="ARBA00022801"/>
    </source>
</evidence>
<dbReference type="PROSITE" id="PS00759">
    <property type="entry name" value="ARGE_DAPE_CPG2_2"/>
    <property type="match status" value="1"/>
</dbReference>
<feature type="binding site" evidence="11 13">
    <location>
        <position position="147"/>
    </location>
    <ligand>
        <name>Zn(2+)</name>
        <dbReference type="ChEBI" id="CHEBI:29105"/>
        <label>2</label>
    </ligand>
</feature>
<keyword evidence="7 11" id="KW-0479">Metal-binding</keyword>
<dbReference type="InterPro" id="IPR001261">
    <property type="entry name" value="ArgE/DapE_CS"/>
</dbReference>
<dbReference type="NCBIfam" id="TIGR01882">
    <property type="entry name" value="peptidase-T"/>
    <property type="match status" value="1"/>
</dbReference>
<comment type="cofactor">
    <cofactor evidence="11 13">
        <name>Zn(2+)</name>
        <dbReference type="ChEBI" id="CHEBI:29105"/>
    </cofactor>
    <text evidence="11 13">Binds 2 Zn(2+) ions per subunit.</text>
</comment>
<keyword evidence="8 11" id="KW-0378">Hydrolase</keyword>
<keyword evidence="16" id="KW-1185">Reference proteome</keyword>
<dbReference type="GO" id="GO:0008237">
    <property type="term" value="F:metallopeptidase activity"/>
    <property type="evidence" value="ECO:0007669"/>
    <property type="project" value="UniProtKB-KW"/>
</dbReference>
<dbReference type="NCBIfam" id="NF003976">
    <property type="entry name" value="PRK05469.1"/>
    <property type="match status" value="1"/>
</dbReference>
<feature type="binding site" evidence="11 13">
    <location>
        <position position="386"/>
    </location>
    <ligand>
        <name>Zn(2+)</name>
        <dbReference type="ChEBI" id="CHEBI:29105"/>
        <label>2</label>
    </ligand>
</feature>
<dbReference type="FunFam" id="3.30.70.360:FF:000002">
    <property type="entry name" value="Peptidase T"/>
    <property type="match status" value="1"/>
</dbReference>
<dbReference type="SUPFAM" id="SSF55031">
    <property type="entry name" value="Bacterial exopeptidase dimerisation domain"/>
    <property type="match status" value="1"/>
</dbReference>
<feature type="binding site" evidence="11 13">
    <location>
        <position position="204"/>
    </location>
    <ligand>
        <name>Zn(2+)</name>
        <dbReference type="ChEBI" id="CHEBI:29105"/>
        <label>1</label>
    </ligand>
</feature>
<evidence type="ECO:0000256" key="10">
    <source>
        <dbReference type="ARBA" id="ARBA00023049"/>
    </source>
</evidence>
<dbReference type="InterPro" id="IPR010161">
    <property type="entry name" value="Peptidase_M20B"/>
</dbReference>
<dbReference type="GO" id="GO:0045148">
    <property type="term" value="F:tripeptide aminopeptidase activity"/>
    <property type="evidence" value="ECO:0007669"/>
    <property type="project" value="UniProtKB-UniRule"/>
</dbReference>
<dbReference type="EMBL" id="CP097119">
    <property type="protein sequence ID" value="USS89249.1"/>
    <property type="molecule type" value="Genomic_DNA"/>
</dbReference>
<dbReference type="Gene3D" id="3.30.70.360">
    <property type="match status" value="1"/>
</dbReference>
<proteinExistence type="inferred from homology"/>
<accession>A0A9Q8ZTB4</accession>
<dbReference type="GO" id="GO:0005829">
    <property type="term" value="C:cytosol"/>
    <property type="evidence" value="ECO:0007669"/>
    <property type="project" value="TreeGrafter"/>
</dbReference>
<dbReference type="GO" id="GO:0043171">
    <property type="term" value="P:peptide catabolic process"/>
    <property type="evidence" value="ECO:0007669"/>
    <property type="project" value="UniProtKB-UniRule"/>
</dbReference>
<evidence type="ECO:0000256" key="3">
    <source>
        <dbReference type="ARBA" id="ARBA00009692"/>
    </source>
</evidence>
<dbReference type="RefSeq" id="WP_252766783.1">
    <property type="nucleotide sequence ID" value="NZ_CP097119.1"/>
</dbReference>
<dbReference type="PANTHER" id="PTHR42994">
    <property type="entry name" value="PEPTIDASE T"/>
    <property type="match status" value="1"/>
</dbReference>
<evidence type="ECO:0000256" key="13">
    <source>
        <dbReference type="PIRSR" id="PIRSR037215-2"/>
    </source>
</evidence>
<dbReference type="Pfam" id="PF01546">
    <property type="entry name" value="Peptidase_M20"/>
    <property type="match status" value="1"/>
</dbReference>
<dbReference type="InterPro" id="IPR002933">
    <property type="entry name" value="Peptidase_M20"/>
</dbReference>
<feature type="domain" description="Peptidase M20 dimerisation" evidence="14">
    <location>
        <begin position="213"/>
        <end position="314"/>
    </location>
</feature>
<feature type="binding site" evidence="11 13">
    <location>
        <position position="84"/>
    </location>
    <ligand>
        <name>Zn(2+)</name>
        <dbReference type="ChEBI" id="CHEBI:29105"/>
        <label>1</label>
    </ligand>
</feature>
<dbReference type="PANTHER" id="PTHR42994:SF1">
    <property type="entry name" value="PEPTIDASE T"/>
    <property type="match status" value="1"/>
</dbReference>
<feature type="active site" evidence="11 12">
    <location>
        <position position="86"/>
    </location>
</feature>
<dbReference type="Proteomes" id="UP001055911">
    <property type="component" value="Chromosome"/>
</dbReference>
<dbReference type="NCBIfam" id="NF009920">
    <property type="entry name" value="PRK13381.1"/>
    <property type="match status" value="1"/>
</dbReference>
<keyword evidence="10 11" id="KW-0482">Metalloprotease</keyword>
<gene>
    <name evidence="11 15" type="primary">pepT</name>
    <name evidence="15" type="ORF">M3M40_00085</name>
</gene>
<dbReference type="HAMAP" id="MF_00550">
    <property type="entry name" value="Aminopeptidase_M20"/>
    <property type="match status" value="1"/>
</dbReference>
<sequence>MEKNLQTQLLDRFLGYVKQNTRSNPDSTTVPSDEKEVEFLKKLAAELKEIGLSNVRTNQATGYVFADLPATDNTTRPVVGFISHVDTADFNSVNIQPQVVENYDGHSVINLDDDGKYQLNPAVFPSLTKYNGDTLITTNGETLLGSDDKAGVAEIMTAMQFLVNHPEIKHGKIVVGFGPDEEIGTGADHFDVKDFGADYAYTVDGGPLGDLEYETFNAAAATVTFHGTDVHPGDAKDVMVNASQLAIEFHNQLPATDRPENTSGREGFFFLISMNGTCDEAKLEYIIRDFDKDNFTNRKGLLEKITQQMNAKYGANRVDLDMKDQYYNMGEILEKDLTPVNLVKDAMHKLDIQPNIFPVRGGTDGSKISFLGIPTPNIFAGPENMHGRFEYVSLQTMEKAVDLIVQITEDVPTQEK</sequence>